<dbReference type="Gene3D" id="3.40.50.300">
    <property type="entry name" value="P-loop containing nucleotide triphosphate hydrolases"/>
    <property type="match status" value="1"/>
</dbReference>
<protein>
    <submittedName>
        <fullName evidence="2">ATP-binding cassette domain-containing protein</fullName>
    </submittedName>
</protein>
<dbReference type="InterPro" id="IPR003959">
    <property type="entry name" value="ATPase_AAA_core"/>
</dbReference>
<dbReference type="PANTHER" id="PTHR43581">
    <property type="entry name" value="ATP/GTP PHOSPHATASE"/>
    <property type="match status" value="1"/>
</dbReference>
<dbReference type="Pfam" id="PF13304">
    <property type="entry name" value="AAA_21"/>
    <property type="match status" value="1"/>
</dbReference>
<keyword evidence="2" id="KW-0547">Nucleotide-binding</keyword>
<feature type="domain" description="AAA+ ATPase" evidence="1">
    <location>
        <begin position="179"/>
        <end position="428"/>
    </location>
</feature>
<dbReference type="InterPro" id="IPR051396">
    <property type="entry name" value="Bact_Antivir_Def_Nuclease"/>
</dbReference>
<organism evidence="2 3">
    <name type="scientific">Brevibacillus brevis</name>
    <name type="common">Bacillus brevis</name>
    <dbReference type="NCBI Taxonomy" id="1393"/>
    <lineage>
        <taxon>Bacteria</taxon>
        <taxon>Bacillati</taxon>
        <taxon>Bacillota</taxon>
        <taxon>Bacilli</taxon>
        <taxon>Bacillales</taxon>
        <taxon>Paenibacillaceae</taxon>
        <taxon>Brevibacillus</taxon>
    </lineage>
</organism>
<dbReference type="PANTHER" id="PTHR43581:SF4">
    <property type="entry name" value="ATP_GTP PHOSPHATASE"/>
    <property type="match status" value="1"/>
</dbReference>
<accession>A0A2Z4MKJ4</accession>
<evidence type="ECO:0000313" key="2">
    <source>
        <dbReference type="EMBL" id="AWX56929.1"/>
    </source>
</evidence>
<reference evidence="2 3" key="1">
    <citation type="journal article" date="2015" name="Genome Announc.">
        <title>Draft Genome Sequence of Brevibacillus brevis DZQ7, a Plant Growth-Promoting Rhizobacterium with Broad-Spectrum Antimicrobial Activity.</title>
        <authorList>
            <person name="Hou Q."/>
            <person name="Wang C."/>
            <person name="Hou X."/>
            <person name="Xia Z."/>
            <person name="Ye J."/>
            <person name="Liu K."/>
            <person name="Liu H."/>
            <person name="Wang J."/>
            <person name="Guo H."/>
            <person name="Yu X."/>
            <person name="Yang Y."/>
            <person name="Du B."/>
            <person name="Ding Y."/>
        </authorList>
    </citation>
    <scope>NUCLEOTIDE SEQUENCE [LARGE SCALE GENOMIC DNA]</scope>
    <source>
        <strain evidence="2 3">DZQ7</strain>
    </source>
</reference>
<dbReference type="AlphaFoldDB" id="A0A2Z4MKJ4"/>
<evidence type="ECO:0000259" key="1">
    <source>
        <dbReference type="SMART" id="SM00382"/>
    </source>
</evidence>
<dbReference type="SMART" id="SM00382">
    <property type="entry name" value="AAA"/>
    <property type="match status" value="1"/>
</dbReference>
<dbReference type="SUPFAM" id="SSF52540">
    <property type="entry name" value="P-loop containing nucleoside triphosphate hydrolases"/>
    <property type="match status" value="1"/>
</dbReference>
<gene>
    <name evidence="2" type="ORF">AB432_018570</name>
</gene>
<evidence type="ECO:0000313" key="3">
    <source>
        <dbReference type="Proteomes" id="UP000036061"/>
    </source>
</evidence>
<dbReference type="GO" id="GO:0005524">
    <property type="term" value="F:ATP binding"/>
    <property type="evidence" value="ECO:0007669"/>
    <property type="project" value="UniProtKB-KW"/>
</dbReference>
<proteinExistence type="predicted"/>
<sequence>MQFYERAFKTALTHPGVHLIKDGWNDFGYYTSYRMYFLDEHGNKTEIGFVKIAMSIEDNESTAIPSKFTQLDTSYFSLGQGIDYFKNLNKLGPTIRDEILKGLNDIAYDLDLFEKVREFNITRKSLLRDYKVFTVKDQFHRVAKGGVPLTPYSFSYCHTYNDRESVEFDFEVVPDSMPPTNIHALIGSNGVGKTTIINDMIYSLLYDSKSQNADSYFYDNENFDSTNLFANTIFISFSAFDNTPHYRDKIDEEKGPLYSYIGLKDSELIEKNESNSVERYVTKTPETLIDEFIRSIKFIKETTDKRKFHKWEEAIEMLESDAIFKSFGLREVDLSRIEELKVIFNRLSSGHKIILLTITKLIEKVDEKSLVILDEPESHLHPPLLSSFIRALSDILISQNGVAIIATHSPVILQELPRSCVSIIKRSSKSCSVLRPEIETFGENVGTLTREVFGLEVTYSGFHKILEDLVEQGKGYDEIVEQFNGELGIEARTILRSLLMYKE</sequence>
<dbReference type="RefSeq" id="WP_048033544.1">
    <property type="nucleotide sequence ID" value="NZ_CP030117.1"/>
</dbReference>
<dbReference type="InterPro" id="IPR027417">
    <property type="entry name" value="P-loop_NTPase"/>
</dbReference>
<keyword evidence="2" id="KW-0067">ATP-binding</keyword>
<dbReference type="Proteomes" id="UP000036061">
    <property type="component" value="Chromosome"/>
</dbReference>
<dbReference type="EMBL" id="CP030117">
    <property type="protein sequence ID" value="AWX56929.1"/>
    <property type="molecule type" value="Genomic_DNA"/>
</dbReference>
<dbReference type="GO" id="GO:0016887">
    <property type="term" value="F:ATP hydrolysis activity"/>
    <property type="evidence" value="ECO:0007669"/>
    <property type="project" value="InterPro"/>
</dbReference>
<name>A0A2Z4MKJ4_BREBE</name>
<dbReference type="InterPro" id="IPR003593">
    <property type="entry name" value="AAA+_ATPase"/>
</dbReference>